<dbReference type="InterPro" id="IPR004875">
    <property type="entry name" value="DDE_SF_endonuclease_dom"/>
</dbReference>
<dbReference type="PANTHER" id="PTHR19303">
    <property type="entry name" value="TRANSPOSON"/>
    <property type="match status" value="1"/>
</dbReference>
<dbReference type="GO" id="GO:0003677">
    <property type="term" value="F:DNA binding"/>
    <property type="evidence" value="ECO:0007669"/>
    <property type="project" value="TreeGrafter"/>
</dbReference>
<dbReference type="Proteomes" id="UP000663419">
    <property type="component" value="Chromosome 4"/>
</dbReference>
<dbReference type="AlphaFoldDB" id="A0A8A1LRG3"/>
<dbReference type="InterPro" id="IPR036397">
    <property type="entry name" value="RNaseH_sf"/>
</dbReference>
<sequence length="295" mass="33386">MANLLSVNQLQEKIAKYNIEHSNIYNFDEKGFLLGLLQAVKQIVSIESLKSKCNKGVSQDGSREFISLLAAICADGTALPPALIYKEESRDMQDTWLEDFDDKKDKAYFAASKNGWSNDEYGLTWLQNVFNPHTKAKAGRGWRLLILDDHSSHINMKFINYADQNQILLAVLPPHSTHHLQPLDLAIFGPLAKAYSNELNENIRTGLGLIRTTKRDFWRLFKKAWETAVTPANIEIAFAAADISPFNPEHVLAKILRPKTPPELLDPKTPTSIDGMRNLMKEINQQQHQVSLDIH</sequence>
<dbReference type="InterPro" id="IPR050863">
    <property type="entry name" value="CenT-Element_Derived"/>
</dbReference>
<gene>
    <name evidence="2" type="ORF">I7I53_02781</name>
</gene>
<protein>
    <recommendedName>
        <fullName evidence="1">DDE-1 domain-containing protein</fullName>
    </recommendedName>
</protein>
<evidence type="ECO:0000313" key="2">
    <source>
        <dbReference type="EMBL" id="QSS55024.1"/>
    </source>
</evidence>
<organism evidence="2 3">
    <name type="scientific">Ajellomyces capsulatus (strain H88)</name>
    <name type="common">Darling's disease fungus</name>
    <name type="synonym">Histoplasma capsulatum</name>
    <dbReference type="NCBI Taxonomy" id="544711"/>
    <lineage>
        <taxon>Eukaryota</taxon>
        <taxon>Fungi</taxon>
        <taxon>Dikarya</taxon>
        <taxon>Ascomycota</taxon>
        <taxon>Pezizomycotina</taxon>
        <taxon>Eurotiomycetes</taxon>
        <taxon>Eurotiomycetidae</taxon>
        <taxon>Onygenales</taxon>
        <taxon>Ajellomycetaceae</taxon>
        <taxon>Histoplasma</taxon>
    </lineage>
</organism>
<proteinExistence type="predicted"/>
<dbReference type="EMBL" id="CP069105">
    <property type="protein sequence ID" value="QSS55024.1"/>
    <property type="molecule type" value="Genomic_DNA"/>
</dbReference>
<dbReference type="Gene3D" id="3.30.420.10">
    <property type="entry name" value="Ribonuclease H-like superfamily/Ribonuclease H"/>
    <property type="match status" value="1"/>
</dbReference>
<dbReference type="VEuPathDB" id="FungiDB:I7I53_02781"/>
<dbReference type="Pfam" id="PF03184">
    <property type="entry name" value="DDE_1"/>
    <property type="match status" value="1"/>
</dbReference>
<evidence type="ECO:0000259" key="1">
    <source>
        <dbReference type="Pfam" id="PF03184"/>
    </source>
</evidence>
<evidence type="ECO:0000313" key="3">
    <source>
        <dbReference type="Proteomes" id="UP000663419"/>
    </source>
</evidence>
<name>A0A8A1LRG3_AJEC8</name>
<feature type="domain" description="DDE-1" evidence="1">
    <location>
        <begin position="66"/>
        <end position="238"/>
    </location>
</feature>
<reference evidence="2" key="1">
    <citation type="submission" date="2021-01" db="EMBL/GenBank/DDBJ databases">
        <title>Chromosome-level genome assembly of a human fungal pathogen reveals clustering of transcriptionally co-regulated genes.</title>
        <authorList>
            <person name="Voorhies M."/>
            <person name="Cohen S."/>
            <person name="Shea T.P."/>
            <person name="Petrus S."/>
            <person name="Munoz J.F."/>
            <person name="Poplawski S."/>
            <person name="Goldman W.E."/>
            <person name="Michael T."/>
            <person name="Cuomo C.A."/>
            <person name="Sil A."/>
            <person name="Beyhan S."/>
        </authorList>
    </citation>
    <scope>NUCLEOTIDE SEQUENCE</scope>
    <source>
        <strain evidence="2">H88</strain>
    </source>
</reference>
<dbReference type="PANTHER" id="PTHR19303:SF74">
    <property type="entry name" value="POGO TRANSPOSABLE ELEMENT WITH KRAB DOMAIN"/>
    <property type="match status" value="1"/>
</dbReference>
<accession>A0A8A1LRG3</accession>
<dbReference type="GO" id="GO:0005634">
    <property type="term" value="C:nucleus"/>
    <property type="evidence" value="ECO:0007669"/>
    <property type="project" value="TreeGrafter"/>
</dbReference>